<dbReference type="CDD" id="cd07571">
    <property type="entry name" value="ALP_N-acyl_transferase"/>
    <property type="match status" value="1"/>
</dbReference>
<dbReference type="RefSeq" id="WP_068248142.1">
    <property type="nucleotide sequence ID" value="NZ_LPUY01000127.1"/>
</dbReference>
<dbReference type="UniPathway" id="UPA00666"/>
<dbReference type="PATRIC" id="fig|1768241.3.peg.4248"/>
<dbReference type="OrthoDB" id="9804277at2"/>
<comment type="caution">
    <text evidence="11">The sequence shown here is derived from an EMBL/GenBank/DDBJ whole genome shotgun (WGS) entry which is preliminary data.</text>
</comment>
<evidence type="ECO:0000256" key="9">
    <source>
        <dbReference type="HAMAP-Rule" id="MF_01148"/>
    </source>
</evidence>
<feature type="transmembrane region" description="Helical" evidence="9">
    <location>
        <begin position="193"/>
        <end position="212"/>
    </location>
</feature>
<evidence type="ECO:0000256" key="3">
    <source>
        <dbReference type="ARBA" id="ARBA00022475"/>
    </source>
</evidence>
<sequence>MSLPPVLQRCGPLGLGFAAGAVMAQGLAPVAAIWAAPLALLAVSVLFLHDVRRRDKPAWAGALGWCVGTGYFAFGLSWIMEPFQIDAAAHGWMAPFALAGLAGGLALFWALAFGLAAGLGRGDGRIVMLIGCWGLAELARGYVLTGFPWAGFAQLAVPADLALRLLPWIGAPGVAVLLLIAVVPLALLRCRPVWAVAPGVVVGALAVLTPPLPAASDLDLTPQTVRLVQPNAPQNEKWLPEKRWLFVQRTLALSAGQTEAGGRPDLVVWPETALPTLQNYIADVTPDMVAALGGAELFYGIQREENGRYYNSAVVMSGEGERLDIYDKIHLVPFGEYMPLSALWDRFGVFGLAARAAGGYAPGTERRLLDTAVGRALPLICYEGVFAQDVNAAPARPDYLLLITNDAWFGSYSGPYQHLVQAQLRAAEQGLPMLRVANTGVSAVIDPYGRLRASLALNTAGALDARLPAALPPTLYSRTGDWPVLLFLLVLICVAALPRLHAKI</sequence>
<keyword evidence="4 9" id="KW-0808">Transferase</keyword>
<comment type="catalytic activity">
    <reaction evidence="9">
        <text>N-terminal S-1,2-diacyl-sn-glyceryl-L-cysteinyl-[lipoprotein] + a glycerophospholipid = N-acyl-S-1,2-diacyl-sn-glyceryl-L-cysteinyl-[lipoprotein] + a 2-acyl-sn-glycero-3-phospholipid + H(+)</text>
        <dbReference type="Rhea" id="RHEA:48228"/>
        <dbReference type="Rhea" id="RHEA-COMP:14681"/>
        <dbReference type="Rhea" id="RHEA-COMP:14684"/>
        <dbReference type="ChEBI" id="CHEBI:15378"/>
        <dbReference type="ChEBI" id="CHEBI:136912"/>
        <dbReference type="ChEBI" id="CHEBI:140656"/>
        <dbReference type="ChEBI" id="CHEBI:140657"/>
        <dbReference type="ChEBI" id="CHEBI:140660"/>
        <dbReference type="EC" id="2.3.1.269"/>
    </reaction>
</comment>
<dbReference type="EC" id="2.3.1.269" evidence="9"/>
<protein>
    <recommendedName>
        <fullName evidence="9">Apolipoprotein N-acyltransferase</fullName>
        <shortName evidence="9">ALP N-acyltransferase</shortName>
        <ecNumber evidence="9">2.3.1.269</ecNumber>
    </recommendedName>
</protein>
<evidence type="ECO:0000313" key="12">
    <source>
        <dbReference type="Proteomes" id="UP000068382"/>
    </source>
</evidence>
<evidence type="ECO:0000256" key="1">
    <source>
        <dbReference type="ARBA" id="ARBA00004651"/>
    </source>
</evidence>
<dbReference type="PANTHER" id="PTHR38686">
    <property type="entry name" value="APOLIPOPROTEIN N-ACYLTRANSFERASE"/>
    <property type="match status" value="1"/>
</dbReference>
<dbReference type="Proteomes" id="UP000068382">
    <property type="component" value="Unassembled WGS sequence"/>
</dbReference>
<feature type="transmembrane region" description="Helical" evidence="9">
    <location>
        <begin position="60"/>
        <end position="80"/>
    </location>
</feature>
<dbReference type="Pfam" id="PF00795">
    <property type="entry name" value="CN_hydrolase"/>
    <property type="match status" value="1"/>
</dbReference>
<comment type="similarity">
    <text evidence="2 9">Belongs to the CN hydrolase family. Apolipoprotein N-acyltransferase subfamily.</text>
</comment>
<comment type="pathway">
    <text evidence="9">Protein modification; lipoprotein biosynthesis (N-acyl transfer).</text>
</comment>
<dbReference type="GO" id="GO:0016410">
    <property type="term" value="F:N-acyltransferase activity"/>
    <property type="evidence" value="ECO:0007669"/>
    <property type="project" value="UniProtKB-UniRule"/>
</dbReference>
<keyword evidence="5 9" id="KW-0812">Transmembrane</keyword>
<dbReference type="EMBL" id="LPUY01000127">
    <property type="protein sequence ID" value="KUP91064.1"/>
    <property type="molecule type" value="Genomic_DNA"/>
</dbReference>
<evidence type="ECO:0000256" key="8">
    <source>
        <dbReference type="ARBA" id="ARBA00023315"/>
    </source>
</evidence>
<dbReference type="InterPro" id="IPR004563">
    <property type="entry name" value="Apolipo_AcylTrfase"/>
</dbReference>
<dbReference type="InterPro" id="IPR036526">
    <property type="entry name" value="C-N_Hydrolase_sf"/>
</dbReference>
<dbReference type="AlphaFoldDB" id="A0A132BRX1"/>
<dbReference type="PANTHER" id="PTHR38686:SF1">
    <property type="entry name" value="APOLIPOPROTEIN N-ACYLTRANSFERASE"/>
    <property type="match status" value="1"/>
</dbReference>
<feature type="transmembrane region" description="Helical" evidence="9">
    <location>
        <begin position="92"/>
        <end position="119"/>
    </location>
</feature>
<keyword evidence="12" id="KW-1185">Reference proteome</keyword>
<reference evidence="11 12" key="1">
    <citation type="submission" date="2015-12" db="EMBL/GenBank/DDBJ databases">
        <title>Genome sequence of the marine Rhodobacteraceae strain O3.65, Candidatus Tritonibacter horizontis.</title>
        <authorList>
            <person name="Poehlein A."/>
            <person name="Giebel H.A."/>
            <person name="Voget S."/>
            <person name="Brinkhoff T."/>
        </authorList>
    </citation>
    <scope>NUCLEOTIDE SEQUENCE [LARGE SCALE GENOMIC DNA]</scope>
    <source>
        <strain evidence="11 12">O3.65</strain>
    </source>
</reference>
<dbReference type="Gene3D" id="3.60.110.10">
    <property type="entry name" value="Carbon-nitrogen hydrolase"/>
    <property type="match status" value="1"/>
</dbReference>
<evidence type="ECO:0000313" key="11">
    <source>
        <dbReference type="EMBL" id="KUP91064.1"/>
    </source>
</evidence>
<dbReference type="GO" id="GO:0042158">
    <property type="term" value="P:lipoprotein biosynthetic process"/>
    <property type="evidence" value="ECO:0007669"/>
    <property type="project" value="UniProtKB-UniRule"/>
</dbReference>
<dbReference type="Pfam" id="PF20154">
    <property type="entry name" value="LNT_N"/>
    <property type="match status" value="1"/>
</dbReference>
<evidence type="ECO:0000256" key="6">
    <source>
        <dbReference type="ARBA" id="ARBA00022989"/>
    </source>
</evidence>
<gene>
    <name evidence="11" type="primary">lnt_2</name>
    <name evidence="9" type="synonym">lnt</name>
    <name evidence="11" type="ORF">TRIHO_40660</name>
</gene>
<dbReference type="PROSITE" id="PS50263">
    <property type="entry name" value="CN_HYDROLASE"/>
    <property type="match status" value="1"/>
</dbReference>
<accession>A0A132BRX1</accession>
<evidence type="ECO:0000256" key="4">
    <source>
        <dbReference type="ARBA" id="ARBA00022679"/>
    </source>
</evidence>
<comment type="function">
    <text evidence="9">Catalyzes the phospholipid dependent N-acylation of the N-terminal cysteine of apolipoprotein, the last step in lipoprotein maturation.</text>
</comment>
<feature type="transmembrane region" description="Helical" evidence="9">
    <location>
        <begin position="27"/>
        <end position="48"/>
    </location>
</feature>
<feature type="transmembrane region" description="Helical" evidence="9">
    <location>
        <begin position="126"/>
        <end position="145"/>
    </location>
</feature>
<dbReference type="SUPFAM" id="SSF56317">
    <property type="entry name" value="Carbon-nitrogen hydrolase"/>
    <property type="match status" value="1"/>
</dbReference>
<keyword evidence="8 9" id="KW-0012">Acyltransferase</keyword>
<organism evidence="11 12">
    <name type="scientific">Tritonibacter horizontis</name>
    <dbReference type="NCBI Taxonomy" id="1768241"/>
    <lineage>
        <taxon>Bacteria</taxon>
        <taxon>Pseudomonadati</taxon>
        <taxon>Pseudomonadota</taxon>
        <taxon>Alphaproteobacteria</taxon>
        <taxon>Rhodobacterales</taxon>
        <taxon>Paracoccaceae</taxon>
        <taxon>Tritonibacter</taxon>
    </lineage>
</organism>
<name>A0A132BRX1_9RHOB</name>
<keyword evidence="3 9" id="KW-1003">Cell membrane</keyword>
<dbReference type="HAMAP" id="MF_01148">
    <property type="entry name" value="Lnt"/>
    <property type="match status" value="1"/>
</dbReference>
<keyword evidence="7 9" id="KW-0472">Membrane</keyword>
<dbReference type="NCBIfam" id="TIGR00546">
    <property type="entry name" value="lnt"/>
    <property type="match status" value="1"/>
</dbReference>
<evidence type="ECO:0000256" key="2">
    <source>
        <dbReference type="ARBA" id="ARBA00010065"/>
    </source>
</evidence>
<feature type="transmembrane region" description="Helical" evidence="9">
    <location>
        <begin position="482"/>
        <end position="500"/>
    </location>
</feature>
<evidence type="ECO:0000259" key="10">
    <source>
        <dbReference type="PROSITE" id="PS50263"/>
    </source>
</evidence>
<feature type="domain" description="CN hydrolase" evidence="10">
    <location>
        <begin position="228"/>
        <end position="469"/>
    </location>
</feature>
<proteinExistence type="inferred from homology"/>
<evidence type="ECO:0000256" key="5">
    <source>
        <dbReference type="ARBA" id="ARBA00022692"/>
    </source>
</evidence>
<comment type="subcellular location">
    <subcellularLocation>
        <location evidence="1 9">Cell membrane</location>
        <topology evidence="1 9">Multi-pass membrane protein</topology>
    </subcellularLocation>
</comment>
<keyword evidence="6 9" id="KW-1133">Transmembrane helix</keyword>
<evidence type="ECO:0000256" key="7">
    <source>
        <dbReference type="ARBA" id="ARBA00023136"/>
    </source>
</evidence>
<keyword evidence="11" id="KW-0449">Lipoprotein</keyword>
<feature type="transmembrane region" description="Helical" evidence="9">
    <location>
        <begin position="165"/>
        <end position="186"/>
    </location>
</feature>
<dbReference type="InterPro" id="IPR003010">
    <property type="entry name" value="C-N_Hydrolase"/>
</dbReference>
<dbReference type="GO" id="GO:0005886">
    <property type="term" value="C:plasma membrane"/>
    <property type="evidence" value="ECO:0007669"/>
    <property type="project" value="UniProtKB-SubCell"/>
</dbReference>
<dbReference type="InterPro" id="IPR045378">
    <property type="entry name" value="LNT_N"/>
</dbReference>